<reference evidence="1" key="1">
    <citation type="submission" date="2018-05" db="EMBL/GenBank/DDBJ databases">
        <authorList>
            <person name="Lanie J.A."/>
            <person name="Ng W.-L."/>
            <person name="Kazmierczak K.M."/>
            <person name="Andrzejewski T.M."/>
            <person name="Davidsen T.M."/>
            <person name="Wayne K.J."/>
            <person name="Tettelin H."/>
            <person name="Glass J.I."/>
            <person name="Rusch D."/>
            <person name="Podicherti R."/>
            <person name="Tsui H.-C.T."/>
            <person name="Winkler M.E."/>
        </authorList>
    </citation>
    <scope>NUCLEOTIDE SEQUENCE</scope>
</reference>
<organism evidence="1">
    <name type="scientific">marine metagenome</name>
    <dbReference type="NCBI Taxonomy" id="408172"/>
    <lineage>
        <taxon>unclassified sequences</taxon>
        <taxon>metagenomes</taxon>
        <taxon>ecological metagenomes</taxon>
    </lineage>
</organism>
<evidence type="ECO:0000313" key="1">
    <source>
        <dbReference type="EMBL" id="SUZ48706.1"/>
    </source>
</evidence>
<accession>A0A381N296</accession>
<dbReference type="EMBL" id="UINC01000081">
    <property type="protein sequence ID" value="SUZ48706.1"/>
    <property type="molecule type" value="Genomic_DNA"/>
</dbReference>
<dbReference type="AlphaFoldDB" id="A0A381N296"/>
<sequence>MPFSVITRPAESPMTQDVATDRQEFSFDELMADDPFEKSLVTNDIQCHGGYIDGEYVSPRGALRRPAIRNWRERLSVADHPLITIPEKYVPPNYPNYDQAKYLLQEGVVEPVTRALTIIAIVEGFGARIREVSVPDFDAEVEESVNGTALAHLASGLFEAHARDEAGHRDQGGHKQMWEAARDAGLDKPEIPDDVLLRLMSGGSPATRTRLYPELSERMESMLLMMTNVLIIETFAEDTFNWAKKLLGDPEVSADPVQAAHIVDCIARDEVPHVDYLTVALSELRARTLIGVDGKTTLSGADVIDGVFRRQLRGMATVRPQQSRERSQADIHQAVSDKRRASSVARQFEELDSGWTFPHRDDEELDVLLKSA</sequence>
<name>A0A381N296_9ZZZZ</name>
<protein>
    <submittedName>
        <fullName evidence="1">Uncharacterized protein</fullName>
    </submittedName>
</protein>
<gene>
    <name evidence="1" type="ORF">METZ01_LOCUS1560</name>
</gene>
<proteinExistence type="predicted"/>